<feature type="region of interest" description="Disordered" evidence="8">
    <location>
        <begin position="175"/>
        <end position="256"/>
    </location>
</feature>
<organism evidence="9 10">
    <name type="scientific">Podospora aff. communis PSN243</name>
    <dbReference type="NCBI Taxonomy" id="3040156"/>
    <lineage>
        <taxon>Eukaryota</taxon>
        <taxon>Fungi</taxon>
        <taxon>Dikarya</taxon>
        <taxon>Ascomycota</taxon>
        <taxon>Pezizomycotina</taxon>
        <taxon>Sordariomycetes</taxon>
        <taxon>Sordariomycetidae</taxon>
        <taxon>Sordariales</taxon>
        <taxon>Podosporaceae</taxon>
        <taxon>Podospora</taxon>
    </lineage>
</organism>
<dbReference type="PANTHER" id="PTHR12537:SF12">
    <property type="entry name" value="MATERNAL PROTEIN PUMILIO"/>
    <property type="match status" value="1"/>
</dbReference>
<reference evidence="9" key="1">
    <citation type="journal article" date="2023" name="Mol. Phylogenet. Evol.">
        <title>Genome-scale phylogeny and comparative genomics of the fungal order Sordariales.</title>
        <authorList>
            <person name="Hensen N."/>
            <person name="Bonometti L."/>
            <person name="Westerberg I."/>
            <person name="Brannstrom I.O."/>
            <person name="Guillou S."/>
            <person name="Cros-Aarteil S."/>
            <person name="Calhoun S."/>
            <person name="Haridas S."/>
            <person name="Kuo A."/>
            <person name="Mondo S."/>
            <person name="Pangilinan J."/>
            <person name="Riley R."/>
            <person name="LaButti K."/>
            <person name="Andreopoulos B."/>
            <person name="Lipzen A."/>
            <person name="Chen C."/>
            <person name="Yan M."/>
            <person name="Daum C."/>
            <person name="Ng V."/>
            <person name="Clum A."/>
            <person name="Steindorff A."/>
            <person name="Ohm R.A."/>
            <person name="Martin F."/>
            <person name="Silar P."/>
            <person name="Natvig D.O."/>
            <person name="Lalanne C."/>
            <person name="Gautier V."/>
            <person name="Ament-Velasquez S.L."/>
            <person name="Kruys A."/>
            <person name="Hutchinson M.I."/>
            <person name="Powell A.J."/>
            <person name="Barry K."/>
            <person name="Miller A.N."/>
            <person name="Grigoriev I.V."/>
            <person name="Debuchy R."/>
            <person name="Gladieux P."/>
            <person name="Hiltunen Thoren M."/>
            <person name="Johannesson H."/>
        </authorList>
    </citation>
    <scope>NUCLEOTIDE SEQUENCE</scope>
    <source>
        <strain evidence="9">PSN243</strain>
    </source>
</reference>
<evidence type="ECO:0000313" key="10">
    <source>
        <dbReference type="Proteomes" id="UP001321760"/>
    </source>
</evidence>
<dbReference type="SMART" id="SM00025">
    <property type="entry name" value="Pumilio"/>
    <property type="match status" value="8"/>
</dbReference>
<comment type="caution">
    <text evidence="9">The sequence shown here is derived from an EMBL/GenBank/DDBJ whole genome shotgun (WGS) entry which is preliminary data.</text>
</comment>
<feature type="compositionally biased region" description="Polar residues" evidence="8">
    <location>
        <begin position="190"/>
        <end position="199"/>
    </location>
</feature>
<evidence type="ECO:0000256" key="8">
    <source>
        <dbReference type="SAM" id="MobiDB-lite"/>
    </source>
</evidence>
<keyword evidence="10" id="KW-1185">Reference proteome</keyword>
<accession>A0AAV9GK14</accession>
<comment type="function">
    <text evidence="5">RNA-binding nucleolar protein required for pre-rRNA processing. Involved in production of 18S rRNA and assembly of small ribosomal subunit.</text>
</comment>
<dbReference type="InterPro" id="IPR011989">
    <property type="entry name" value="ARM-like"/>
</dbReference>
<feature type="compositionally biased region" description="Polar residues" evidence="8">
    <location>
        <begin position="238"/>
        <end position="248"/>
    </location>
</feature>
<evidence type="ECO:0000256" key="5">
    <source>
        <dbReference type="ARBA" id="ARBA00024893"/>
    </source>
</evidence>
<sequence length="874" mass="94900">MTMGNGPERPSQPLGGTFASTSGWGAPGNGIWGNGTIGTFGKARETAGSKDSNDGFHKVPSGSSALAATSEAEPSWVGRGWNNTDNNTVRNVSGNTSPNRTRIEAPIHDLNGNVGFYSTAQVPMQPAIGQRAPARSKVGGASESAGAPFGISAFAGDYMAENDDGNFGGVKFSSESSGMNGYAAPKRPSQEVNYQSLSSVAPRDPGMPTSSHSDADAHNQVSSFGELSSYGGGHSHSQRPSMSFSQSGRGFGHGMDQFTRDELQAKFAASLTLGDTSGTPSNGLTSLPYSNGSSQTHFNPHSQAWGPPTQTYGAEYQKDTFPNHASYEKRGSIADRGSPAGSTYQRGLSSPKSYTGTPQPVADAWSRPASRDTRNGPEMERRGLAQQFQNQHHQAAGAYFTPQQYYGYHQPYPAHLYNFPNNYRQHIPMGSGYDLPMNQYGIHNAPPIRPAKDQDPARGMRSALLDDFRATPKPNKRFELKSIYDHIVEFSGDQHGSRFIQEKLESANSDEKDQVFREIEPNALQLMRDVFGNYVIQKFFEHGNQVQKKVLAGVMKGKVVDLSMQMYACRVVQKALEHVLVEQQAELVKELEADILKVVRDQNGNHVVQKIVELVPRQHLDFIMNCLKHRVSELSTHTYGCRVVQRVLEHGSEADKAAIMEELHSCSSVLITDQYGNYVTQHVIEHGKPEDSAKIIEIVTRELLVYSKHKFASNVVEKCIECGTPEELSRIRKGLSVPGDELNSPMPLMIKDQYGNYVIQKLLNQLTGSEREAYIEVIRPHVVMLKKANTSQRQVAAIERLINQPTPPSTAPPESPVLPADDGSAIPTPALTTGHNSPSSSPPSTNDGILGEGAGVTVEHASAKLSNAAPTSIA</sequence>
<keyword evidence="3" id="KW-0677">Repeat</keyword>
<keyword evidence="2" id="KW-0963">Cytoplasm</keyword>
<protein>
    <recommendedName>
        <fullName evidence="7">Pumilio homology domain family member 3</fullName>
    </recommendedName>
</protein>
<dbReference type="Gene3D" id="1.25.10.10">
    <property type="entry name" value="Leucine-rich Repeat Variant"/>
    <property type="match status" value="1"/>
</dbReference>
<evidence type="ECO:0000313" key="9">
    <source>
        <dbReference type="EMBL" id="KAK4448514.1"/>
    </source>
</evidence>
<dbReference type="InterPro" id="IPR016024">
    <property type="entry name" value="ARM-type_fold"/>
</dbReference>
<gene>
    <name evidence="9" type="ORF">QBC34DRAFT_381078</name>
</gene>
<dbReference type="Proteomes" id="UP001321760">
    <property type="component" value="Unassembled WGS sequence"/>
</dbReference>
<dbReference type="CDD" id="cd07920">
    <property type="entry name" value="Pumilio"/>
    <property type="match status" value="1"/>
</dbReference>
<dbReference type="FunFam" id="1.25.10.10:FF:000004">
    <property type="entry name" value="Pumilio homolog 1 isoform 2"/>
    <property type="match status" value="1"/>
</dbReference>
<feature type="region of interest" description="Disordered" evidence="8">
    <location>
        <begin position="1"/>
        <end position="100"/>
    </location>
</feature>
<comment type="subcellular location">
    <subcellularLocation>
        <location evidence="1">Cytoplasm</location>
    </subcellularLocation>
</comment>
<dbReference type="SUPFAM" id="SSF48371">
    <property type="entry name" value="ARM repeat"/>
    <property type="match status" value="1"/>
</dbReference>
<evidence type="ECO:0000256" key="3">
    <source>
        <dbReference type="ARBA" id="ARBA00022737"/>
    </source>
</evidence>
<feature type="region of interest" description="Disordered" evidence="8">
    <location>
        <begin position="293"/>
        <end position="315"/>
    </location>
</feature>
<dbReference type="InterPro" id="IPR001313">
    <property type="entry name" value="Pumilio_RNA-bd_rpt"/>
</dbReference>
<evidence type="ECO:0000256" key="7">
    <source>
        <dbReference type="ARBA" id="ARBA00081811"/>
    </source>
</evidence>
<name>A0AAV9GK14_9PEZI</name>
<feature type="region of interest" description="Disordered" evidence="8">
    <location>
        <begin position="330"/>
        <end position="377"/>
    </location>
</feature>
<evidence type="ECO:0000256" key="6">
    <source>
        <dbReference type="ARBA" id="ARBA00060736"/>
    </source>
</evidence>
<dbReference type="GO" id="GO:0005737">
    <property type="term" value="C:cytoplasm"/>
    <property type="evidence" value="ECO:0007669"/>
    <property type="project" value="UniProtKB-SubCell"/>
</dbReference>
<keyword evidence="4" id="KW-0694">RNA-binding</keyword>
<evidence type="ECO:0000256" key="4">
    <source>
        <dbReference type="ARBA" id="ARBA00022884"/>
    </source>
</evidence>
<feature type="compositionally biased region" description="Polar residues" evidence="8">
    <location>
        <begin position="293"/>
        <end position="312"/>
    </location>
</feature>
<dbReference type="Pfam" id="PF00806">
    <property type="entry name" value="PUF"/>
    <property type="match status" value="8"/>
</dbReference>
<comment type="similarity">
    <text evidence="6">Belongs to the PUF3 family.</text>
</comment>
<feature type="compositionally biased region" description="Basic and acidic residues" evidence="8">
    <location>
        <begin position="42"/>
        <end position="57"/>
    </location>
</feature>
<dbReference type="EMBL" id="MU865942">
    <property type="protein sequence ID" value="KAK4448514.1"/>
    <property type="molecule type" value="Genomic_DNA"/>
</dbReference>
<feature type="compositionally biased region" description="Polar residues" evidence="8">
    <location>
        <begin position="81"/>
        <end position="100"/>
    </location>
</feature>
<reference evidence="9" key="2">
    <citation type="submission" date="2023-05" db="EMBL/GenBank/DDBJ databases">
        <authorList>
            <consortium name="Lawrence Berkeley National Laboratory"/>
            <person name="Steindorff A."/>
            <person name="Hensen N."/>
            <person name="Bonometti L."/>
            <person name="Westerberg I."/>
            <person name="Brannstrom I.O."/>
            <person name="Guillou S."/>
            <person name="Cros-Aarteil S."/>
            <person name="Calhoun S."/>
            <person name="Haridas S."/>
            <person name="Kuo A."/>
            <person name="Mondo S."/>
            <person name="Pangilinan J."/>
            <person name="Riley R."/>
            <person name="Labutti K."/>
            <person name="Andreopoulos B."/>
            <person name="Lipzen A."/>
            <person name="Chen C."/>
            <person name="Yanf M."/>
            <person name="Daum C."/>
            <person name="Ng V."/>
            <person name="Clum A."/>
            <person name="Ohm R."/>
            <person name="Martin F."/>
            <person name="Silar P."/>
            <person name="Natvig D."/>
            <person name="Lalanne C."/>
            <person name="Gautier V."/>
            <person name="Ament-Velasquez S.L."/>
            <person name="Kruys A."/>
            <person name="Hutchinson M.I."/>
            <person name="Powell A.J."/>
            <person name="Barry K."/>
            <person name="Miller A.N."/>
            <person name="Grigoriev I.V."/>
            <person name="Debuchy R."/>
            <person name="Gladieux P."/>
            <person name="Thoren M.H."/>
            <person name="Johannesson H."/>
        </authorList>
    </citation>
    <scope>NUCLEOTIDE SEQUENCE</scope>
    <source>
        <strain evidence="9">PSN243</strain>
    </source>
</reference>
<evidence type="ECO:0000256" key="1">
    <source>
        <dbReference type="ARBA" id="ARBA00004496"/>
    </source>
</evidence>
<feature type="compositionally biased region" description="Polar residues" evidence="8">
    <location>
        <begin position="340"/>
        <end position="358"/>
    </location>
</feature>
<proteinExistence type="inferred from homology"/>
<dbReference type="PANTHER" id="PTHR12537">
    <property type="entry name" value="RNA BINDING PROTEIN PUMILIO-RELATED"/>
    <property type="match status" value="1"/>
</dbReference>
<feature type="compositionally biased region" description="Gly residues" evidence="8">
    <location>
        <begin position="25"/>
        <end position="38"/>
    </location>
</feature>
<feature type="region of interest" description="Disordered" evidence="8">
    <location>
        <begin position="803"/>
        <end position="855"/>
    </location>
</feature>
<dbReference type="GO" id="GO:0003730">
    <property type="term" value="F:mRNA 3'-UTR binding"/>
    <property type="evidence" value="ECO:0007669"/>
    <property type="project" value="TreeGrafter"/>
</dbReference>
<evidence type="ECO:0000256" key="2">
    <source>
        <dbReference type="ARBA" id="ARBA00022490"/>
    </source>
</evidence>
<dbReference type="GO" id="GO:0000288">
    <property type="term" value="P:nuclear-transcribed mRNA catabolic process, deadenylation-dependent decay"/>
    <property type="evidence" value="ECO:0007669"/>
    <property type="project" value="TreeGrafter"/>
</dbReference>
<dbReference type="AlphaFoldDB" id="A0AAV9GK14"/>
<feature type="compositionally biased region" description="Pro residues" evidence="8">
    <location>
        <begin position="805"/>
        <end position="816"/>
    </location>
</feature>
<dbReference type="InterPro" id="IPR033712">
    <property type="entry name" value="Pumilio_RNA-bd"/>
</dbReference>